<dbReference type="Gene3D" id="3.40.50.1100">
    <property type="match status" value="2"/>
</dbReference>
<dbReference type="InterPro" id="IPR036052">
    <property type="entry name" value="TrpB-like_PALP_sf"/>
</dbReference>
<protein>
    <submittedName>
        <fullName evidence="3">PALP domain-containing protein</fullName>
    </submittedName>
</protein>
<dbReference type="InterPro" id="IPR050214">
    <property type="entry name" value="Cys_Synth/Cystath_Beta-Synth"/>
</dbReference>
<organism evidence="2 3">
    <name type="scientific">Heterorhabditis bacteriophora</name>
    <name type="common">Entomopathogenic nematode worm</name>
    <dbReference type="NCBI Taxonomy" id="37862"/>
    <lineage>
        <taxon>Eukaryota</taxon>
        <taxon>Metazoa</taxon>
        <taxon>Ecdysozoa</taxon>
        <taxon>Nematoda</taxon>
        <taxon>Chromadorea</taxon>
        <taxon>Rhabditida</taxon>
        <taxon>Rhabditina</taxon>
        <taxon>Rhabditomorpha</taxon>
        <taxon>Strongyloidea</taxon>
        <taxon>Heterorhabditidae</taxon>
        <taxon>Heterorhabditis</taxon>
    </lineage>
</organism>
<reference evidence="3" key="1">
    <citation type="submission" date="2016-11" db="UniProtKB">
        <authorList>
            <consortium name="WormBaseParasite"/>
        </authorList>
    </citation>
    <scope>IDENTIFICATION</scope>
</reference>
<dbReference type="InterPro" id="IPR001926">
    <property type="entry name" value="TrpB-like_PALP"/>
</dbReference>
<dbReference type="PANTHER" id="PTHR10314">
    <property type="entry name" value="CYSTATHIONINE BETA-SYNTHASE"/>
    <property type="match status" value="1"/>
</dbReference>
<evidence type="ECO:0000313" key="2">
    <source>
        <dbReference type="Proteomes" id="UP000095283"/>
    </source>
</evidence>
<sequence length="157" mass="16682">MSREIMASDGTNVIGNTPLLLLNNVTKGLDAKIAILKAYGAEVILTDPALGFKGVEDCALNLAESIPNSYILNQFTNPANPAAHYRSTGPEIWKQTDGKVNVDIVCFGVGSGGTVSGVGRYLREKKPSVEIFAVEPYESSVINGLPSGPHKIQGMSY</sequence>
<dbReference type="Proteomes" id="UP000095283">
    <property type="component" value="Unplaced"/>
</dbReference>
<dbReference type="WBParaSite" id="Hba_08104">
    <property type="protein sequence ID" value="Hba_08104"/>
    <property type="gene ID" value="Hba_08104"/>
</dbReference>
<dbReference type="SUPFAM" id="SSF53686">
    <property type="entry name" value="Tryptophan synthase beta subunit-like PLP-dependent enzymes"/>
    <property type="match status" value="1"/>
</dbReference>
<dbReference type="Pfam" id="PF00291">
    <property type="entry name" value="PALP"/>
    <property type="match status" value="1"/>
</dbReference>
<feature type="domain" description="Tryptophan synthase beta chain-like PALP" evidence="1">
    <location>
        <begin position="31"/>
        <end position="145"/>
    </location>
</feature>
<evidence type="ECO:0000313" key="3">
    <source>
        <dbReference type="WBParaSite" id="Hba_08104"/>
    </source>
</evidence>
<name>A0A1I7WSI7_HETBA</name>
<accession>A0A1I7WSI7</accession>
<evidence type="ECO:0000259" key="1">
    <source>
        <dbReference type="Pfam" id="PF00291"/>
    </source>
</evidence>
<keyword evidence="2" id="KW-1185">Reference proteome</keyword>
<dbReference type="GO" id="GO:0019344">
    <property type="term" value="P:cysteine biosynthetic process"/>
    <property type="evidence" value="ECO:0007669"/>
    <property type="project" value="UniProtKB-ARBA"/>
</dbReference>
<dbReference type="AlphaFoldDB" id="A0A1I7WSI7"/>
<proteinExistence type="predicted"/>